<gene>
    <name evidence="4" type="ORF">BN1012_Phect1541</name>
</gene>
<dbReference type="Proteomes" id="UP000032160">
    <property type="component" value="Chromosome I"/>
</dbReference>
<accession>X5MLT3</accession>
<evidence type="ECO:0000256" key="1">
    <source>
        <dbReference type="ARBA" id="ARBA00004948"/>
    </source>
</evidence>
<dbReference type="KEGG" id="pect:BN1012_Phect1541"/>
<dbReference type="EC" id="2.5.1.3" evidence="4"/>
<evidence type="ECO:0000313" key="4">
    <source>
        <dbReference type="EMBL" id="CDO59755.1"/>
    </source>
</evidence>
<evidence type="ECO:0000256" key="2">
    <source>
        <dbReference type="ARBA" id="ARBA00022977"/>
    </source>
</evidence>
<keyword evidence="5" id="KW-1185">Reference proteome</keyword>
<sequence>MGADHKAALHTIARLADLQFAPRRQDQWPNLIVMTDRAVQGDAWHLADTVPAGTIICLRDYDLKNRAHYTARLAAACRHHNVRLVVGGDVPLALRVGAWGVHIPEGLWRQSIQDVARARNHGLRISTAVHSRQAARSVVIAGRALCDVALVSPVFATQSHPKHPVLGPLGLAGVLEALPTPAYALGGVRPGTIGRLTGLPLCGVAGIRFT</sequence>
<evidence type="ECO:0000259" key="3">
    <source>
        <dbReference type="Pfam" id="PF02581"/>
    </source>
</evidence>
<proteinExistence type="predicted"/>
<feature type="domain" description="Thiamine phosphate synthase/TenI" evidence="3">
    <location>
        <begin position="53"/>
        <end position="207"/>
    </location>
</feature>
<dbReference type="RefSeq" id="WP_052535499.1">
    <property type="nucleotide sequence ID" value="NZ_HG966617.1"/>
</dbReference>
<comment type="pathway">
    <text evidence="1">Cofactor biosynthesis; thiamine diphosphate biosynthesis.</text>
</comment>
<dbReference type="AlphaFoldDB" id="X5MLT3"/>
<keyword evidence="4" id="KW-0808">Transferase</keyword>
<evidence type="ECO:0000313" key="5">
    <source>
        <dbReference type="Proteomes" id="UP000032160"/>
    </source>
</evidence>
<organism evidence="4 5">
    <name type="scientific">Candidatus Phaeomarinibacter ectocarpi</name>
    <dbReference type="NCBI Taxonomy" id="1458461"/>
    <lineage>
        <taxon>Bacteria</taxon>
        <taxon>Pseudomonadati</taxon>
        <taxon>Pseudomonadota</taxon>
        <taxon>Alphaproteobacteria</taxon>
        <taxon>Hyphomicrobiales</taxon>
        <taxon>Parvibaculaceae</taxon>
        <taxon>Candidatus Phaeomarinibacter</taxon>
    </lineage>
</organism>
<dbReference type="GO" id="GO:0005737">
    <property type="term" value="C:cytoplasm"/>
    <property type="evidence" value="ECO:0007669"/>
    <property type="project" value="TreeGrafter"/>
</dbReference>
<dbReference type="Pfam" id="PF02581">
    <property type="entry name" value="TMP-TENI"/>
    <property type="match status" value="1"/>
</dbReference>
<dbReference type="PANTHER" id="PTHR20857:SF23">
    <property type="entry name" value="THIAMINE BIOSYNTHETIC BIFUNCTIONAL ENZYME"/>
    <property type="match status" value="1"/>
</dbReference>
<reference evidence="4 5" key="1">
    <citation type="journal article" date="2014" name="Front. Genet.">
        <title>Genome and metabolic network of "Candidatus Phaeomarinobacter ectocarpi" Ec32, a new candidate genus of Alphaproteobacteria frequently associated with brown algae.</title>
        <authorList>
            <person name="Dittami S.M."/>
            <person name="Barbeyron T."/>
            <person name="Boyen C."/>
            <person name="Cambefort J."/>
            <person name="Collet G."/>
            <person name="Delage L."/>
            <person name="Gobet A."/>
            <person name="Groisillier A."/>
            <person name="Leblanc C."/>
            <person name="Michel G."/>
            <person name="Scornet D."/>
            <person name="Siegel A."/>
            <person name="Tapia J.E."/>
            <person name="Tonon T."/>
        </authorList>
    </citation>
    <scope>NUCLEOTIDE SEQUENCE [LARGE SCALE GENOMIC DNA]</scope>
    <source>
        <strain evidence="4 5">Ec32</strain>
    </source>
</reference>
<dbReference type="InterPro" id="IPR022998">
    <property type="entry name" value="ThiamineP_synth_TenI"/>
</dbReference>
<dbReference type="InterPro" id="IPR036206">
    <property type="entry name" value="ThiamineP_synth_sf"/>
</dbReference>
<dbReference type="SUPFAM" id="SSF51391">
    <property type="entry name" value="Thiamin phosphate synthase"/>
    <property type="match status" value="1"/>
</dbReference>
<dbReference type="Gene3D" id="3.20.20.70">
    <property type="entry name" value="Aldolase class I"/>
    <property type="match status" value="1"/>
</dbReference>
<protein>
    <submittedName>
        <fullName evidence="4">Thiamin-phosphate pyrophosphorylase</fullName>
        <ecNumber evidence="4">2.5.1.3</ecNumber>
    </submittedName>
</protein>
<dbReference type="InterPro" id="IPR013785">
    <property type="entry name" value="Aldolase_TIM"/>
</dbReference>
<dbReference type="GO" id="GO:0004789">
    <property type="term" value="F:thiamine-phosphate diphosphorylase activity"/>
    <property type="evidence" value="ECO:0007669"/>
    <property type="project" value="UniProtKB-EC"/>
</dbReference>
<name>X5MLT3_9HYPH</name>
<dbReference type="PANTHER" id="PTHR20857">
    <property type="entry name" value="THIAMINE-PHOSPHATE PYROPHOSPHORYLASE"/>
    <property type="match status" value="1"/>
</dbReference>
<dbReference type="GO" id="GO:0009228">
    <property type="term" value="P:thiamine biosynthetic process"/>
    <property type="evidence" value="ECO:0007669"/>
    <property type="project" value="UniProtKB-KW"/>
</dbReference>
<keyword evidence="2" id="KW-0784">Thiamine biosynthesis</keyword>
<dbReference type="EMBL" id="HG966617">
    <property type="protein sequence ID" value="CDO59755.1"/>
    <property type="molecule type" value="Genomic_DNA"/>
</dbReference>
<dbReference type="CDD" id="cd00564">
    <property type="entry name" value="TMP_TenI"/>
    <property type="match status" value="1"/>
</dbReference>
<dbReference type="STRING" id="1458461.BN1012_Phect1541"/>
<dbReference type="HOGENOM" id="CLU_018272_2_1_5"/>